<gene>
    <name evidence="2" type="ORF">H6A01_01920</name>
</gene>
<name>A0ABS2GFN9_9FIRM</name>
<dbReference type="Proteomes" id="UP000707138">
    <property type="component" value="Unassembled WGS sequence"/>
</dbReference>
<reference evidence="2 3" key="1">
    <citation type="journal article" date="2021" name="Sci. Rep.">
        <title>The distribution of antibiotic resistance genes in chicken gut microbiota commensals.</title>
        <authorList>
            <person name="Juricova H."/>
            <person name="Matiasovicova J."/>
            <person name="Kubasova T."/>
            <person name="Cejkova D."/>
            <person name="Rychlik I."/>
        </authorList>
    </citation>
    <scope>NUCLEOTIDE SEQUENCE [LARGE SCALE GENOMIC DNA]</scope>
    <source>
        <strain evidence="2 3">An537</strain>
    </source>
</reference>
<dbReference type="InterPro" id="IPR041902">
    <property type="entry name" value="CtsR_N_sf"/>
</dbReference>
<evidence type="ECO:0000259" key="1">
    <source>
        <dbReference type="Pfam" id="PF05848"/>
    </source>
</evidence>
<evidence type="ECO:0000313" key="3">
    <source>
        <dbReference type="Proteomes" id="UP000707138"/>
    </source>
</evidence>
<comment type="caution">
    <text evidence="2">The sequence shown here is derived from an EMBL/GenBank/DDBJ whole genome shotgun (WGS) entry which is preliminary data.</text>
</comment>
<protein>
    <submittedName>
        <fullName evidence="2">CtsR family transcriptional regulator</fullName>
    </submittedName>
</protein>
<dbReference type="Gene3D" id="3.30.56.130">
    <property type="entry name" value="Transcriptional regulator CtsR, winged HTH domain"/>
    <property type="match status" value="1"/>
</dbReference>
<proteinExistence type="predicted"/>
<accession>A0ABS2GFN9</accession>
<dbReference type="RefSeq" id="WP_205087362.1">
    <property type="nucleotide sequence ID" value="NZ_JACJLA010000002.1"/>
</dbReference>
<evidence type="ECO:0000313" key="2">
    <source>
        <dbReference type="EMBL" id="MBM6912087.1"/>
    </source>
</evidence>
<keyword evidence="3" id="KW-1185">Reference proteome</keyword>
<dbReference type="InterPro" id="IPR040465">
    <property type="entry name" value="CtsR_N"/>
</dbReference>
<organism evidence="2 3">
    <name type="scientific">Veillonella magna</name>
    <dbReference type="NCBI Taxonomy" id="464322"/>
    <lineage>
        <taxon>Bacteria</taxon>
        <taxon>Bacillati</taxon>
        <taxon>Bacillota</taxon>
        <taxon>Negativicutes</taxon>
        <taxon>Veillonellales</taxon>
        <taxon>Veillonellaceae</taxon>
        <taxon>Veillonella</taxon>
    </lineage>
</organism>
<dbReference type="Pfam" id="PF05848">
    <property type="entry name" value="CtsR"/>
    <property type="match status" value="1"/>
</dbReference>
<sequence length="155" mass="17714">MGILADRIEQFILERLLEDQEQAIVLRRNELADELECAPSQISYVLSTRFSTDRGFTVESRRGLGGFISITRIPVSENVASQQVKKEAVQDKKPLTLGAVDNALFDLIKHKLLTKREAAFLHEAFAILMEESNQEQRTKQVRRLYDAVLKLTREV</sequence>
<dbReference type="EMBL" id="JACJLA010000002">
    <property type="protein sequence ID" value="MBM6912087.1"/>
    <property type="molecule type" value="Genomic_DNA"/>
</dbReference>
<feature type="domain" description="CtsR N-terminal HTH" evidence="1">
    <location>
        <begin position="4"/>
        <end position="73"/>
    </location>
</feature>